<dbReference type="AlphaFoldDB" id="A0A098DA87"/>
<feature type="region of interest" description="Disordered" evidence="2">
    <location>
        <begin position="755"/>
        <end position="810"/>
    </location>
</feature>
<feature type="domain" description="VWFA" evidence="3">
    <location>
        <begin position="382"/>
        <end position="568"/>
    </location>
</feature>
<keyword evidence="1" id="KW-0175">Coiled coil</keyword>
<reference evidence="6 7" key="1">
    <citation type="journal article" date="2007" name="Science">
        <title>The Fusarium graminearum genome reveals a link between localized polymorphism and pathogen specialization.</title>
        <authorList>
            <person name="Cuomo C.A."/>
            <person name="Gueldener U."/>
            <person name="Xu J.-R."/>
            <person name="Trail F."/>
            <person name="Turgeon B.G."/>
            <person name="Di Pietro A."/>
            <person name="Walton J.D."/>
            <person name="Ma L.-J."/>
            <person name="Baker S.E."/>
            <person name="Rep M."/>
            <person name="Adam G."/>
            <person name="Antoniw J."/>
            <person name="Baldwin T."/>
            <person name="Calvo S.E."/>
            <person name="Chang Y.-L."/>
            <person name="DeCaprio D."/>
            <person name="Gale L.R."/>
            <person name="Gnerre S."/>
            <person name="Goswami R.S."/>
            <person name="Hammond-Kosack K."/>
            <person name="Harris L.J."/>
            <person name="Hilburn K."/>
            <person name="Kennell J.C."/>
            <person name="Kroken S."/>
            <person name="Magnuson J.K."/>
            <person name="Mannhaupt G."/>
            <person name="Mauceli E.W."/>
            <person name="Mewes H.-W."/>
            <person name="Mitterbauer R."/>
            <person name="Muehlbauer G."/>
            <person name="Muensterkoetter M."/>
            <person name="Nelson D."/>
            <person name="O'Donnell K."/>
            <person name="Ouellet T."/>
            <person name="Qi W."/>
            <person name="Quesneville H."/>
            <person name="Roncero M.I.G."/>
            <person name="Seong K.-Y."/>
            <person name="Tetko I.V."/>
            <person name="Urban M."/>
            <person name="Waalwijk C."/>
            <person name="Ward T.J."/>
            <person name="Yao J."/>
            <person name="Birren B.W."/>
            <person name="Kistler H.C."/>
        </authorList>
    </citation>
    <scope>NUCLEOTIDE SEQUENCE [LARGE SCALE GENOMIC DNA]</scope>
    <source>
        <strain evidence="7">ATCC MYA-4620 / CBS 123657 / FGSC 9075 / NRRL 31084 / PH-1</strain>
        <strain evidence="6">PH-1 / ATCC MYA-4620 / FGSC 9075 / NRRL 31084</strain>
    </source>
</reference>
<dbReference type="PANTHER" id="PTHR45737">
    <property type="entry name" value="VON WILLEBRAND FACTOR A DOMAIN-CONTAINING PROTEIN 5A"/>
    <property type="match status" value="1"/>
</dbReference>
<dbReference type="InParanoid" id="A0A098DA87"/>
<evidence type="ECO:0000256" key="2">
    <source>
        <dbReference type="SAM" id="MobiDB-lite"/>
    </source>
</evidence>
<evidence type="ECO:0000256" key="1">
    <source>
        <dbReference type="SAM" id="Coils"/>
    </source>
</evidence>
<dbReference type="PROSITE" id="PS50234">
    <property type="entry name" value="VWFA"/>
    <property type="match status" value="1"/>
</dbReference>
<reference evidence="5 7" key="3">
    <citation type="journal article" date="2015" name="BMC Genomics">
        <title>The completed genome sequence of the pathogenic ascomycete fungus Fusarium graminearum.</title>
        <authorList>
            <person name="King R."/>
            <person name="Urban M."/>
            <person name="Hammond-Kosack M.C."/>
            <person name="Hassani-Pak K."/>
            <person name="Hammond-Kosack K.E."/>
        </authorList>
    </citation>
    <scope>NUCLEOTIDE SEQUENCE [LARGE SCALE GENOMIC DNA]</scope>
    <source>
        <strain evidence="7">ATCC MYA-4620 / CBS 123657 / FGSC 9075 / NRRL 31084 / PH-1</strain>
        <strain evidence="5">PH-1</strain>
    </source>
</reference>
<evidence type="ECO:0000313" key="5">
    <source>
        <dbReference type="EMBL" id="CEF75849.1"/>
    </source>
</evidence>
<evidence type="ECO:0000313" key="7">
    <source>
        <dbReference type="Proteomes" id="UP000070720"/>
    </source>
</evidence>
<dbReference type="Pfam" id="PF13768">
    <property type="entry name" value="VWA_3"/>
    <property type="match status" value="1"/>
</dbReference>
<evidence type="ECO:0000313" key="6">
    <source>
        <dbReference type="EnsemblFungi" id="CEF75849"/>
    </source>
</evidence>
<dbReference type="SUPFAM" id="SSF53300">
    <property type="entry name" value="vWA-like"/>
    <property type="match status" value="1"/>
</dbReference>
<accession>A0A098DA87</accession>
<protein>
    <submittedName>
        <fullName evidence="5">Chromosome 1, complete genome</fullName>
    </submittedName>
</protein>
<organism evidence="5 7">
    <name type="scientific">Gibberella zeae (strain ATCC MYA-4620 / CBS 123657 / FGSC 9075 / NRRL 31084 / PH-1)</name>
    <name type="common">Wheat head blight fungus</name>
    <name type="synonym">Fusarium graminearum</name>
    <dbReference type="NCBI Taxonomy" id="229533"/>
    <lineage>
        <taxon>Eukaryota</taxon>
        <taxon>Fungi</taxon>
        <taxon>Dikarya</taxon>
        <taxon>Ascomycota</taxon>
        <taxon>Pezizomycotina</taxon>
        <taxon>Sordariomycetes</taxon>
        <taxon>Hypocreomycetidae</taxon>
        <taxon>Hypocreales</taxon>
        <taxon>Nectriaceae</taxon>
        <taxon>Fusarium</taxon>
    </lineage>
</organism>
<dbReference type="STRING" id="229533.A0A098DA87"/>
<sequence length="1109" mass="122990">MSSRHVPTKRLHSGVIFSAPDVSQRFPPDEISLFPEYQKPNNIRRRTPATRGVDAVDDISPPSCPIPEHQGSFAMFSTFIGDSSYMTSSNSGHRADFVSPKEVKATVCLPILRVASTTMIEGTLAHTTLIQSFHNPSQATIEEARHTFPLYDGAVVTDFECTIGDERRLRGVVKSKEQARQEYKKAVQEQVKVAALLEEQTPEIFKTSLGNIPPQTTVEIKIVYIQELKVVMMKGESTEGVVFIVPTSIAPRYGKSQAASEIACDGLDIKIKVLNDGKVNPDGCQEESGHLVYYDGPQVMEAPPSGNGEQPLREYYSWEHHSEQAKMNKDFVFVIQMQKGHEMQSQAILCPPDDAGMAAMMVSIRPSDLFRNAIIPQSFSGEILFLLDQSGSMRGGCGSGFNGLRKIDVLREAMLLVISGLPKTCSFNIISWGSETRAIWEQSRKHSPDNINEARDYISQIDSNLGGTDLLRAFKSTVQRRRDESNPTQIVVLTDGQLNADKPMEFVWKTRQVLLNKIRFFALGIGRNVPHRLIEGIAELGGGSGEIIDTTQNSRWHSRLNRLLKSALEPDSWDCNIDIGHGFEQNSLIDVGFNSDIRDTQQVPYFQAPHTIVTLHPFKFTSVFFLIKIEDRDILPKEVTITTTTKGAKKKTYRLPVKEVPAGNRVIHRLAAKALLVDLEGAVKRESSSSALVAENGQTIGTRYSVTSKWTSFVAVAQNEQEATTESSIVEHYKAMYDGVDFNELLIAAKLDSDNDSVTDDDSDNAVHNDTKYGSVSGSSIPEPPKLPVLRTTSSLGSRRPTIVDEGPSPIPLVVKSGDFKRRSGYINKGRRAKAKHQVVKIPVQRSHSPQMATGREIMLTRYSSTSARYPAAANCRPVSAYSQTVLAHHSPISVRRDSAYRRKCSENNVASPSPKSIDPLNWEVAVEHQNGQGLFELPESTKGLLCLHFCADTALVSVEKLRNILHSQGKEQEVSNAVLVDTIMVILCYQTHLALEEDIWDLMMERARDAVTEAIGQEILEVLEETLAGAMMHQHYTTVTGVNGNQDGGSIGGETCPVCDVRWQSLRTFFCPFDHDLDATHVSKTWAESWEHQKETGHMVCPKESTEV</sequence>
<evidence type="ECO:0000259" key="4">
    <source>
        <dbReference type="PROSITE" id="PS51468"/>
    </source>
</evidence>
<proteinExistence type="predicted"/>
<feature type="compositionally biased region" description="Acidic residues" evidence="2">
    <location>
        <begin position="755"/>
        <end position="764"/>
    </location>
</feature>
<dbReference type="SMART" id="SM00327">
    <property type="entry name" value="VWA"/>
    <property type="match status" value="1"/>
</dbReference>
<reference evidence="6" key="4">
    <citation type="submission" date="2017-01" db="UniProtKB">
        <authorList>
            <consortium name="EnsemblFungi"/>
        </authorList>
    </citation>
    <scope>IDENTIFICATION</scope>
    <source>
        <strain evidence="6">PH-1 / ATCC MYA-4620 / FGSC 9075 / NRRL 31084</strain>
    </source>
</reference>
<gene>
    <name evidence="6" type="primary">FG10431.1</name>
    <name evidence="5" type="ORF">FGRAMPH1_01T08091</name>
</gene>
<evidence type="ECO:0000259" key="3">
    <source>
        <dbReference type="PROSITE" id="PS50234"/>
    </source>
</evidence>
<dbReference type="InterPro" id="IPR002035">
    <property type="entry name" value="VWF_A"/>
</dbReference>
<dbReference type="PROSITE" id="PS51468">
    <property type="entry name" value="VIT"/>
    <property type="match status" value="1"/>
</dbReference>
<keyword evidence="7" id="KW-1185">Reference proteome</keyword>
<dbReference type="InterPro" id="IPR036465">
    <property type="entry name" value="vWFA_dom_sf"/>
</dbReference>
<accession>A0A0E0RX74</accession>
<dbReference type="EnsemblFungi" id="CEF75849">
    <property type="protein sequence ID" value="CEF75849"/>
    <property type="gene ID" value="FGRRES_10431_M"/>
</dbReference>
<dbReference type="VEuPathDB" id="FungiDB:FGRAMPH1_01G08091"/>
<dbReference type="PANTHER" id="PTHR45737:SF4">
    <property type="entry name" value="VON WILLEBRAND DOMAIN PROTEIN (AFU_ORTHOLOGUE AFUA_4G01160)"/>
    <property type="match status" value="1"/>
</dbReference>
<dbReference type="SMART" id="SM00609">
    <property type="entry name" value="VIT"/>
    <property type="match status" value="1"/>
</dbReference>
<dbReference type="Gene3D" id="3.40.50.410">
    <property type="entry name" value="von Willebrand factor, type A domain"/>
    <property type="match status" value="1"/>
</dbReference>
<feature type="domain" description="VIT" evidence="4">
    <location>
        <begin position="95"/>
        <end position="226"/>
    </location>
</feature>
<reference evidence="6 7" key="2">
    <citation type="journal article" date="2010" name="Nature">
        <title>Comparative genomics reveals mobile pathogenicity chromosomes in Fusarium.</title>
        <authorList>
            <person name="Ma L.J."/>
            <person name="van der Does H.C."/>
            <person name="Borkovich K.A."/>
            <person name="Coleman J.J."/>
            <person name="Daboussi M.J."/>
            <person name="Di Pietro A."/>
            <person name="Dufresne M."/>
            <person name="Freitag M."/>
            <person name="Grabherr M."/>
            <person name="Henrissat B."/>
            <person name="Houterman P.M."/>
            <person name="Kang S."/>
            <person name="Shim W.B."/>
            <person name="Woloshuk C."/>
            <person name="Xie X."/>
            <person name="Xu J.R."/>
            <person name="Antoniw J."/>
            <person name="Baker S.E."/>
            <person name="Bluhm B.H."/>
            <person name="Breakspear A."/>
            <person name="Brown D.W."/>
            <person name="Butchko R.A."/>
            <person name="Chapman S."/>
            <person name="Coulson R."/>
            <person name="Coutinho P.M."/>
            <person name="Danchin E.G."/>
            <person name="Diener A."/>
            <person name="Gale L.R."/>
            <person name="Gardiner D.M."/>
            <person name="Goff S."/>
            <person name="Hammond-Kosack K.E."/>
            <person name="Hilburn K."/>
            <person name="Hua-Van A."/>
            <person name="Jonkers W."/>
            <person name="Kazan K."/>
            <person name="Kodira C.D."/>
            <person name="Koehrsen M."/>
            <person name="Kumar L."/>
            <person name="Lee Y.H."/>
            <person name="Li L."/>
            <person name="Manners J.M."/>
            <person name="Miranda-Saavedra D."/>
            <person name="Mukherjee M."/>
            <person name="Park G."/>
            <person name="Park J."/>
            <person name="Park S.Y."/>
            <person name="Proctor R.H."/>
            <person name="Regev A."/>
            <person name="Ruiz-Roldan M.C."/>
            <person name="Sain D."/>
            <person name="Sakthikumar S."/>
            <person name="Sykes S."/>
            <person name="Schwartz D.C."/>
            <person name="Turgeon B.G."/>
            <person name="Wapinski I."/>
            <person name="Yoder O."/>
            <person name="Young S."/>
            <person name="Zeng Q."/>
            <person name="Zhou S."/>
            <person name="Galagan J."/>
            <person name="Cuomo C.A."/>
            <person name="Kistler H.C."/>
            <person name="Rep M."/>
        </authorList>
    </citation>
    <scope>GENOME REANNOTATION</scope>
    <source>
        <strain evidence="7">ATCC MYA-4620 / CBS 123657 / FGSC 9075 / NRRL 31084 / PH-1</strain>
        <strain evidence="6">PH-1 / ATCC MYA-4620 / FGSC 9075 / NRRL 31084</strain>
    </source>
</reference>
<dbReference type="Pfam" id="PF08487">
    <property type="entry name" value="VIT"/>
    <property type="match status" value="1"/>
</dbReference>
<name>A0A098DA87_GIBZE</name>
<dbReference type="eggNOG" id="ENOG502QW15">
    <property type="taxonomic scope" value="Eukaryota"/>
</dbReference>
<dbReference type="Proteomes" id="UP000070720">
    <property type="component" value="Chromosome 1"/>
</dbReference>
<dbReference type="EMBL" id="HG970332">
    <property type="protein sequence ID" value="CEF75849.1"/>
    <property type="molecule type" value="Genomic_DNA"/>
</dbReference>
<feature type="coiled-coil region" evidence="1">
    <location>
        <begin position="169"/>
        <end position="200"/>
    </location>
</feature>
<dbReference type="InterPro" id="IPR013694">
    <property type="entry name" value="VIT"/>
</dbReference>